<protein>
    <submittedName>
        <fullName evidence="2">Predicted protein</fullName>
    </submittedName>
</protein>
<evidence type="ECO:0000313" key="2">
    <source>
        <dbReference type="EMBL" id="EDQ48147.1"/>
    </source>
</evidence>
<feature type="region of interest" description="Disordered" evidence="1">
    <location>
        <begin position="1"/>
        <end position="96"/>
    </location>
</feature>
<accession>A9U856</accession>
<dbReference type="EMBL" id="DS546837">
    <property type="protein sequence ID" value="EDQ48147.1"/>
    <property type="molecule type" value="Genomic_DNA"/>
</dbReference>
<dbReference type="AlphaFoldDB" id="A9U856"/>
<gene>
    <name evidence="2" type="ORF">PHYPADRAFT_104234</name>
</gene>
<reference evidence="2" key="1">
    <citation type="journal article" date="2008" name="Science">
        <title>The Physcomitrella genome reveals evolutionary insights into the conquest of land by plants.</title>
        <authorList>
            <person name="Rensing S."/>
            <person name="Lang D."/>
            <person name="Zimmer A."/>
            <person name="Terry A."/>
            <person name="Salamov A."/>
            <person name="Shapiro H."/>
            <person name="Nishiyama T."/>
            <person name="Perroud P.-F."/>
            <person name="Lindquist E."/>
            <person name="Kamisugi Y."/>
            <person name="Tanahashi T."/>
            <person name="Sakakibara K."/>
            <person name="Fujita T."/>
            <person name="Oishi K."/>
            <person name="Shin-I T."/>
            <person name="Kuroki Y."/>
            <person name="Toyoda A."/>
            <person name="Suzuki Y."/>
            <person name="Hashimoto A."/>
            <person name="Yamaguchi K."/>
            <person name="Sugano A."/>
            <person name="Kohara Y."/>
            <person name="Fujiyama A."/>
            <person name="Anterola A."/>
            <person name="Aoki S."/>
            <person name="Ashton N."/>
            <person name="Barbazuk W.B."/>
            <person name="Barker E."/>
            <person name="Bennetzen J."/>
            <person name="Bezanilla M."/>
            <person name="Blankenship R."/>
            <person name="Cho S.H."/>
            <person name="Dutcher S."/>
            <person name="Estelle M."/>
            <person name="Fawcett J.A."/>
            <person name="Gundlach H."/>
            <person name="Hanada K."/>
            <person name="Heyl A."/>
            <person name="Hicks K.A."/>
            <person name="Hugh J."/>
            <person name="Lohr M."/>
            <person name="Mayer K."/>
            <person name="Melkozernov A."/>
            <person name="Murata T."/>
            <person name="Nelson D."/>
            <person name="Pils B."/>
            <person name="Prigge M."/>
            <person name="Reiss B."/>
            <person name="Renner T."/>
            <person name="Rombauts S."/>
            <person name="Rushton P."/>
            <person name="Sanderfoot A."/>
            <person name="Schween G."/>
            <person name="Shiu S.-H."/>
            <person name="Stueber K."/>
            <person name="Theodoulou F.L."/>
            <person name="Tu H."/>
            <person name="Van de Peer Y."/>
            <person name="Verrier P.J."/>
            <person name="Waters E."/>
            <person name="Wood A."/>
            <person name="Yang L."/>
            <person name="Cove D."/>
            <person name="Cuming A."/>
            <person name="Hasebe M."/>
            <person name="Lucas S."/>
            <person name="Mishler D.B."/>
            <person name="Reski R."/>
            <person name="Grigoriev I."/>
            <person name="Quatrano R.S."/>
            <person name="Boore J.L."/>
        </authorList>
    </citation>
    <scope>NUCLEOTIDE SEQUENCE [LARGE SCALE GENOMIC DNA]</scope>
</reference>
<proteinExistence type="predicted"/>
<feature type="compositionally biased region" description="Polar residues" evidence="1">
    <location>
        <begin position="36"/>
        <end position="46"/>
    </location>
</feature>
<feature type="non-terminal residue" evidence="2">
    <location>
        <position position="304"/>
    </location>
</feature>
<organism>
    <name type="scientific">Physcomitrium patens</name>
    <name type="common">Spreading-leaved earth moss</name>
    <name type="synonym">Physcomitrella patens</name>
    <dbReference type="NCBI Taxonomy" id="3218"/>
    <lineage>
        <taxon>Eukaryota</taxon>
        <taxon>Viridiplantae</taxon>
        <taxon>Streptophyta</taxon>
        <taxon>Embryophyta</taxon>
        <taxon>Bryophyta</taxon>
        <taxon>Bryophytina</taxon>
        <taxon>Bryopsida</taxon>
        <taxon>Funariidae</taxon>
        <taxon>Funariales</taxon>
        <taxon>Funariaceae</taxon>
        <taxon>Physcomitrium</taxon>
    </lineage>
</organism>
<evidence type="ECO:0000256" key="1">
    <source>
        <dbReference type="SAM" id="MobiDB-lite"/>
    </source>
</evidence>
<name>A9U856_PHYPA</name>
<sequence>MVRASKASRNSPSRLSACGEGTGAGPEPLRGADEQPASSTAAASRPQSRRESRAPVTGDTAREVETPAFMALHVLTKPSRPKEKPQAALRLGGKEHAARRLRRCPSERELGHAAATAHHSLHGLHAAHALHHLHEAAALHLLHHLLHLLELLEQAVDFLDLHARAIGNALLARGLDDLGLLAFLGSHGADDAFLAADLALGLVHVHLAGLGRELGRQLVHEVGQAAHLLHLLDLGQKVVEVEAVTALDLLGQLLRGLHVNALGDLLDQGHDVAHAQHALRVAVGVEDLQAVDLLGHAGELDGGA</sequence>